<feature type="coiled-coil region" evidence="4">
    <location>
        <begin position="659"/>
        <end position="686"/>
    </location>
</feature>
<feature type="domain" description="DNA endonuclease activator Ctp1 C-terminal" evidence="6">
    <location>
        <begin position="551"/>
        <end position="660"/>
    </location>
</feature>
<accession>A0ABR0EUD7</accession>
<reference evidence="7 8" key="1">
    <citation type="journal article" date="2023" name="G3 (Bethesda)">
        <title>A chromosome-level genome assembly of Zasmidium syzygii isolated from banana leaves.</title>
        <authorList>
            <person name="van Westerhoven A.C."/>
            <person name="Mehrabi R."/>
            <person name="Talebi R."/>
            <person name="Steentjes M.B.F."/>
            <person name="Corcolon B."/>
            <person name="Chong P.A."/>
            <person name="Kema G.H.J."/>
            <person name="Seidl M.F."/>
        </authorList>
    </citation>
    <scope>NUCLEOTIDE SEQUENCE [LARGE SCALE GENOMIC DNA]</scope>
    <source>
        <strain evidence="7 8">P124</strain>
    </source>
</reference>
<dbReference type="EMBL" id="JAXOVC010000002">
    <property type="protein sequence ID" value="KAK4505019.1"/>
    <property type="molecule type" value="Genomic_DNA"/>
</dbReference>
<dbReference type="Pfam" id="PF08573">
    <property type="entry name" value="SAE2"/>
    <property type="match status" value="1"/>
</dbReference>
<keyword evidence="8" id="KW-1185">Reference proteome</keyword>
<keyword evidence="3" id="KW-0539">Nucleus</keyword>
<dbReference type="InterPro" id="IPR013882">
    <property type="entry name" value="Ctp1_C"/>
</dbReference>
<feature type="compositionally biased region" description="Polar residues" evidence="5">
    <location>
        <begin position="464"/>
        <end position="485"/>
    </location>
</feature>
<evidence type="ECO:0000256" key="3">
    <source>
        <dbReference type="ARBA" id="ARBA00023242"/>
    </source>
</evidence>
<evidence type="ECO:0000256" key="4">
    <source>
        <dbReference type="SAM" id="Coils"/>
    </source>
</evidence>
<sequence>MARNDVDGREPTLEDTISTIARQALRITRLEDENAALRTQLAAHQPARMSVQASLQTGEEVHPAAVGMYSSEQYNALAQELKDVQSRFDDLRSQHAGCEETLKKYLDKCKEFKAYAKGWKEWADWERAKKSLENLTPAQRREVLLTKRHHVDFDGPQHGISDALDPPLTPVSVEEVGADRREALRAKTNSPAFPSSPPRLPGKDGPRPSSRSGVARITSSQTTVDDTPAETETTAPREQVVSSDNEPVFVSARSLKRKGGVSAQAERPAQRIKQEPNSPERPIELTSSPQRTPERTVHHQISDLDAVGTRMITPRKPQRISEIRERASSEEANRARPSLNRHASSYSEGDEPFEDATNADKRQRPNDQSTTKPTSRVQSHSGNQRQSNAALRPISVNVPTVARTSSRPTNAKSGLRRTGAKDKIRMLSEDGEESSQAALDDQTGEANDTRLEDLLNEPPPERTFATTRRPQQPTATIRKNRQAPSIPTPESVIKRTSPQKLRRSPLKRLRQDQNGPPPLGPEHEPLRDKHVVNLRLDDFKINPKYMGTTHAFTDTLRGRDARRNLHACTRPDCCGGALQKVIAVGGTTLTGKTDAEALEAFLGEDWRNHMSGYNPEKRKEITTQAHVFVLANQHGKHKSAFERRSTPPGFWETDFPTTQQIEQNQKEAEEMEKRQVEERWREAMREGGRWLFRDE</sequence>
<evidence type="ECO:0000256" key="1">
    <source>
        <dbReference type="ARBA" id="ARBA00004123"/>
    </source>
</evidence>
<gene>
    <name evidence="7" type="ORF">PRZ48_002982</name>
</gene>
<proteinExistence type="predicted"/>
<comment type="subcellular location">
    <subcellularLocation>
        <location evidence="1">Nucleus</location>
    </subcellularLocation>
</comment>
<organism evidence="7 8">
    <name type="scientific">Zasmidium cellare</name>
    <name type="common">Wine cellar mold</name>
    <name type="synonym">Racodium cellare</name>
    <dbReference type="NCBI Taxonomy" id="395010"/>
    <lineage>
        <taxon>Eukaryota</taxon>
        <taxon>Fungi</taxon>
        <taxon>Dikarya</taxon>
        <taxon>Ascomycota</taxon>
        <taxon>Pezizomycotina</taxon>
        <taxon>Dothideomycetes</taxon>
        <taxon>Dothideomycetidae</taxon>
        <taxon>Mycosphaerellales</taxon>
        <taxon>Mycosphaerellaceae</taxon>
        <taxon>Zasmidium</taxon>
    </lineage>
</organism>
<feature type="compositionally biased region" description="Basic and acidic residues" evidence="5">
    <location>
        <begin position="319"/>
        <end position="334"/>
    </location>
</feature>
<name>A0ABR0EUD7_ZASCE</name>
<protein>
    <recommendedName>
        <fullName evidence="6">DNA endonuclease activator Ctp1 C-terminal domain-containing protein</fullName>
    </recommendedName>
</protein>
<evidence type="ECO:0000256" key="5">
    <source>
        <dbReference type="SAM" id="MobiDB-lite"/>
    </source>
</evidence>
<evidence type="ECO:0000313" key="7">
    <source>
        <dbReference type="EMBL" id="KAK4505019.1"/>
    </source>
</evidence>
<feature type="compositionally biased region" description="Polar residues" evidence="5">
    <location>
        <begin position="402"/>
        <end position="412"/>
    </location>
</feature>
<comment type="caution">
    <text evidence="7">The sequence shown here is derived from an EMBL/GenBank/DDBJ whole genome shotgun (WGS) entry which is preliminary data.</text>
</comment>
<dbReference type="Proteomes" id="UP001305779">
    <property type="component" value="Unassembled WGS sequence"/>
</dbReference>
<evidence type="ECO:0000259" key="6">
    <source>
        <dbReference type="Pfam" id="PF08573"/>
    </source>
</evidence>
<evidence type="ECO:0000256" key="2">
    <source>
        <dbReference type="ARBA" id="ARBA00022763"/>
    </source>
</evidence>
<keyword evidence="4" id="KW-0175">Coiled coil</keyword>
<evidence type="ECO:0000313" key="8">
    <source>
        <dbReference type="Proteomes" id="UP001305779"/>
    </source>
</evidence>
<feature type="region of interest" description="Disordered" evidence="5">
    <location>
        <begin position="451"/>
        <end position="528"/>
    </location>
</feature>
<keyword evidence="2" id="KW-0227">DNA damage</keyword>
<feature type="compositionally biased region" description="Basic and acidic residues" evidence="5">
    <location>
        <begin position="292"/>
        <end position="302"/>
    </location>
</feature>
<feature type="compositionally biased region" description="Low complexity" evidence="5">
    <location>
        <begin position="222"/>
        <end position="236"/>
    </location>
</feature>
<feature type="compositionally biased region" description="Polar residues" evidence="5">
    <location>
        <begin position="366"/>
        <end position="389"/>
    </location>
</feature>
<feature type="compositionally biased region" description="Polar residues" evidence="5">
    <location>
        <begin position="209"/>
        <end position="221"/>
    </location>
</feature>
<feature type="region of interest" description="Disordered" evidence="5">
    <location>
        <begin position="185"/>
        <end position="421"/>
    </location>
</feature>